<proteinExistence type="predicted"/>
<reference evidence="2" key="2">
    <citation type="submission" date="2023-06" db="EMBL/GenBank/DDBJ databases">
        <authorList>
            <person name="Swenson N.G."/>
            <person name="Wegrzyn J.L."/>
            <person name="Mcevoy S.L."/>
        </authorList>
    </citation>
    <scope>NUCLEOTIDE SEQUENCE</scope>
    <source>
        <strain evidence="2">NS2018</strain>
        <tissue evidence="2">Leaf</tissue>
    </source>
</reference>
<feature type="compositionally biased region" description="Polar residues" evidence="1">
    <location>
        <begin position="137"/>
        <end position="161"/>
    </location>
</feature>
<evidence type="ECO:0000313" key="3">
    <source>
        <dbReference type="Proteomes" id="UP001168877"/>
    </source>
</evidence>
<feature type="region of interest" description="Disordered" evidence="1">
    <location>
        <begin position="134"/>
        <end position="161"/>
    </location>
</feature>
<sequence length="225" mass="24034">MGQKLAITVQPLALSPNMPPSPSPSPLSGNPYPPKVANKRPFLMNPHCSGVAEKSGNNGKVVGNGNEGRSVGGLEQSALDVEVLVNNTFSSSNCHNGKVVFTEITNQHGRLSEENARNFLTGTKKIFRRKDKPIMGGSQSVSVPSYHKGSTSAKGSVPNPVSKSVVEENVDSASVLRQLHIDVQDFEVIFVENNEITQDVNQGGPDSNFELVASKLKEALTVISE</sequence>
<protein>
    <submittedName>
        <fullName evidence="2">Uncharacterized protein</fullName>
    </submittedName>
</protein>
<dbReference type="AlphaFoldDB" id="A0AA39T3Q8"/>
<evidence type="ECO:0000313" key="2">
    <source>
        <dbReference type="EMBL" id="KAK0599925.1"/>
    </source>
</evidence>
<feature type="region of interest" description="Disordered" evidence="1">
    <location>
        <begin position="8"/>
        <end position="33"/>
    </location>
</feature>
<name>A0AA39T3Q8_ACESA</name>
<accession>A0AA39T3Q8</accession>
<dbReference type="Proteomes" id="UP001168877">
    <property type="component" value="Unassembled WGS sequence"/>
</dbReference>
<organism evidence="2 3">
    <name type="scientific">Acer saccharum</name>
    <name type="common">Sugar maple</name>
    <dbReference type="NCBI Taxonomy" id="4024"/>
    <lineage>
        <taxon>Eukaryota</taxon>
        <taxon>Viridiplantae</taxon>
        <taxon>Streptophyta</taxon>
        <taxon>Embryophyta</taxon>
        <taxon>Tracheophyta</taxon>
        <taxon>Spermatophyta</taxon>
        <taxon>Magnoliopsida</taxon>
        <taxon>eudicotyledons</taxon>
        <taxon>Gunneridae</taxon>
        <taxon>Pentapetalae</taxon>
        <taxon>rosids</taxon>
        <taxon>malvids</taxon>
        <taxon>Sapindales</taxon>
        <taxon>Sapindaceae</taxon>
        <taxon>Hippocastanoideae</taxon>
        <taxon>Acereae</taxon>
        <taxon>Acer</taxon>
    </lineage>
</organism>
<keyword evidence="3" id="KW-1185">Reference proteome</keyword>
<reference evidence="2" key="1">
    <citation type="journal article" date="2022" name="Plant J.">
        <title>Strategies of tolerance reflected in two North American maple genomes.</title>
        <authorList>
            <person name="McEvoy S.L."/>
            <person name="Sezen U.U."/>
            <person name="Trouern-Trend A."/>
            <person name="McMahon S.M."/>
            <person name="Schaberg P.G."/>
            <person name="Yang J."/>
            <person name="Wegrzyn J.L."/>
            <person name="Swenson N.G."/>
        </authorList>
    </citation>
    <scope>NUCLEOTIDE SEQUENCE</scope>
    <source>
        <strain evidence="2">NS2018</strain>
    </source>
</reference>
<dbReference type="EMBL" id="JAUESC010000003">
    <property type="protein sequence ID" value="KAK0599925.1"/>
    <property type="molecule type" value="Genomic_DNA"/>
</dbReference>
<gene>
    <name evidence="2" type="ORF">LWI29_009907</name>
</gene>
<evidence type="ECO:0000256" key="1">
    <source>
        <dbReference type="SAM" id="MobiDB-lite"/>
    </source>
</evidence>
<comment type="caution">
    <text evidence="2">The sequence shown here is derived from an EMBL/GenBank/DDBJ whole genome shotgun (WGS) entry which is preliminary data.</text>
</comment>